<proteinExistence type="predicted"/>
<accession>A0A848AYE8</accession>
<keyword evidence="2" id="KW-0472">Membrane</keyword>
<keyword evidence="2" id="KW-1133">Transmembrane helix</keyword>
<dbReference type="AlphaFoldDB" id="A0A848AYE8"/>
<feature type="transmembrane region" description="Helical" evidence="2">
    <location>
        <begin position="46"/>
        <end position="67"/>
    </location>
</feature>
<sequence>MNLFGGLKDKIQTTFAKLFLIILIFIGLLLNAGVAFLAFFCIPVSALAVLATAVGSTVGTAIAMYGLTILVKMAEVSDDDPETQKWEIALEKNQQELMQKNSELEQSKLLLTQKELELKEKTNELDKTRTELSHLKDMNIQICMIQPAFKLITGEASFNMTDFYEKELFRSEIEKSWFPGKVKPYRQDRKIYRGVMQYSGILNLGVDLKNLNVYENGNDLIIYGSLSNFSSFSDLRDEWRLLGRVETETWLGEKEDSLQLKSVIVDISQDSAHEYEEQQRKMLLDKLKNSDFIKSFEFALDEAAKKIITTLLKPTGKNIRFEEQLPQTLENSTCQLGTIIDRHNESVKLLYGGTSKNKN</sequence>
<reference evidence="3 4" key="1">
    <citation type="submission" date="2020-04" db="EMBL/GenBank/DDBJ databases">
        <authorList>
            <person name="Hitch T.C.A."/>
            <person name="Wylensek D."/>
            <person name="Clavel T."/>
        </authorList>
    </citation>
    <scope>NUCLEOTIDE SEQUENCE [LARGE SCALE GENOMIC DNA]</scope>
    <source>
        <strain evidence="3 4">COR2-253-APC-1A</strain>
    </source>
</reference>
<evidence type="ECO:0000256" key="2">
    <source>
        <dbReference type="SAM" id="Phobius"/>
    </source>
</evidence>
<name>A0A848AYE8_9BACT</name>
<keyword evidence="2" id="KW-0812">Transmembrane</keyword>
<gene>
    <name evidence="3" type="ORF">HF882_12540</name>
</gene>
<protein>
    <submittedName>
        <fullName evidence="3">Uncharacterized protein</fullName>
    </submittedName>
</protein>
<feature type="coiled-coil region" evidence="1">
    <location>
        <begin position="87"/>
        <end position="138"/>
    </location>
</feature>
<feature type="transmembrane region" description="Helical" evidence="2">
    <location>
        <begin position="18"/>
        <end position="40"/>
    </location>
</feature>
<evidence type="ECO:0000313" key="3">
    <source>
        <dbReference type="EMBL" id="NMD87413.1"/>
    </source>
</evidence>
<evidence type="ECO:0000256" key="1">
    <source>
        <dbReference type="SAM" id="Coils"/>
    </source>
</evidence>
<comment type="caution">
    <text evidence="3">The sequence shown here is derived from an EMBL/GenBank/DDBJ whole genome shotgun (WGS) entry which is preliminary data.</text>
</comment>
<organism evidence="3 4">
    <name type="scientific">Victivallis vadensis</name>
    <dbReference type="NCBI Taxonomy" id="172901"/>
    <lineage>
        <taxon>Bacteria</taxon>
        <taxon>Pseudomonadati</taxon>
        <taxon>Lentisphaerota</taxon>
        <taxon>Lentisphaeria</taxon>
        <taxon>Victivallales</taxon>
        <taxon>Victivallaceae</taxon>
        <taxon>Victivallis</taxon>
    </lineage>
</organism>
<dbReference type="RefSeq" id="WP_168962852.1">
    <property type="nucleotide sequence ID" value="NZ_JABAEW010000023.1"/>
</dbReference>
<dbReference type="Proteomes" id="UP000576225">
    <property type="component" value="Unassembled WGS sequence"/>
</dbReference>
<evidence type="ECO:0000313" key="4">
    <source>
        <dbReference type="Proteomes" id="UP000576225"/>
    </source>
</evidence>
<keyword evidence="1" id="KW-0175">Coiled coil</keyword>
<dbReference type="EMBL" id="JABAEW010000023">
    <property type="protein sequence ID" value="NMD87413.1"/>
    <property type="molecule type" value="Genomic_DNA"/>
</dbReference>